<evidence type="ECO:0000256" key="2">
    <source>
        <dbReference type="ARBA" id="ARBA00022552"/>
    </source>
</evidence>
<reference evidence="6 7" key="1">
    <citation type="journal article" date="2018" name="Mol. Biol. Evol.">
        <title>Analysis of the draft genome of the red seaweed Gracilariopsis chorda provides insights into genome size evolution in Rhodophyta.</title>
        <authorList>
            <person name="Lee J."/>
            <person name="Yang E.C."/>
            <person name="Graf L."/>
            <person name="Yang J.H."/>
            <person name="Qiu H."/>
            <person name="Zel Zion U."/>
            <person name="Chan C.X."/>
            <person name="Stephens T.G."/>
            <person name="Weber A.P.M."/>
            <person name="Boo G.H."/>
            <person name="Boo S.M."/>
            <person name="Kim K.M."/>
            <person name="Shin Y."/>
            <person name="Jung M."/>
            <person name="Lee S.J."/>
            <person name="Yim H.S."/>
            <person name="Lee J.H."/>
            <person name="Bhattacharya D."/>
            <person name="Yoon H.S."/>
        </authorList>
    </citation>
    <scope>NUCLEOTIDE SEQUENCE [LARGE SCALE GENOMIC DNA]</scope>
    <source>
        <strain evidence="6 7">SKKU-2015</strain>
        <tissue evidence="6">Whole body</tissue>
    </source>
</reference>
<keyword evidence="5" id="KW-0949">S-adenosyl-L-methionine</keyword>
<accession>A0A2V3IYX5</accession>
<dbReference type="InterPro" id="IPR029063">
    <property type="entry name" value="SAM-dependent_MTases_sf"/>
</dbReference>
<gene>
    <name evidence="6" type="ORF">BWQ96_02824</name>
</gene>
<dbReference type="FunFam" id="3.40.50.150:FF:000041">
    <property type="entry name" value="Ribosomal RNA small subunit methyltransferase G"/>
    <property type="match status" value="1"/>
</dbReference>
<keyword evidence="4 6" id="KW-0808">Transferase</keyword>
<evidence type="ECO:0000313" key="6">
    <source>
        <dbReference type="EMBL" id="PXF47344.1"/>
    </source>
</evidence>
<dbReference type="AlphaFoldDB" id="A0A2V3IYX5"/>
<dbReference type="NCBIfam" id="TIGR00138">
    <property type="entry name" value="rsmG_gidB"/>
    <property type="match status" value="1"/>
</dbReference>
<dbReference type="EMBL" id="NBIV01000025">
    <property type="protein sequence ID" value="PXF47344.1"/>
    <property type="molecule type" value="Genomic_DNA"/>
</dbReference>
<keyword evidence="2" id="KW-0698">rRNA processing</keyword>
<evidence type="ECO:0000313" key="7">
    <source>
        <dbReference type="Proteomes" id="UP000247409"/>
    </source>
</evidence>
<evidence type="ECO:0000256" key="1">
    <source>
        <dbReference type="ARBA" id="ARBA00022490"/>
    </source>
</evidence>
<evidence type="ECO:0000256" key="4">
    <source>
        <dbReference type="ARBA" id="ARBA00022679"/>
    </source>
</evidence>
<keyword evidence="1" id="KW-0963">Cytoplasm</keyword>
<dbReference type="Gene3D" id="3.40.50.150">
    <property type="entry name" value="Vaccinia Virus protein VP39"/>
    <property type="match status" value="1"/>
</dbReference>
<evidence type="ECO:0000256" key="5">
    <source>
        <dbReference type="ARBA" id="ARBA00022691"/>
    </source>
</evidence>
<name>A0A2V3IYX5_9FLOR</name>
<proteinExistence type="inferred from homology"/>
<keyword evidence="3 6" id="KW-0489">Methyltransferase</keyword>
<dbReference type="Pfam" id="PF02527">
    <property type="entry name" value="GidB"/>
    <property type="match status" value="1"/>
</dbReference>
<dbReference type="InterPro" id="IPR003682">
    <property type="entry name" value="rRNA_ssu_MeTfrase_G"/>
</dbReference>
<dbReference type="STRING" id="448386.A0A2V3IYX5"/>
<dbReference type="OrthoDB" id="5669at2759"/>
<dbReference type="PANTHER" id="PTHR31760:SF0">
    <property type="entry name" value="S-ADENOSYL-L-METHIONINE-DEPENDENT METHYLTRANSFERASES SUPERFAMILY PROTEIN"/>
    <property type="match status" value="1"/>
</dbReference>
<comment type="caution">
    <text evidence="6">The sequence shown here is derived from an EMBL/GenBank/DDBJ whole genome shotgun (WGS) entry which is preliminary data.</text>
</comment>
<organism evidence="6 7">
    <name type="scientific">Gracilariopsis chorda</name>
    <dbReference type="NCBI Taxonomy" id="448386"/>
    <lineage>
        <taxon>Eukaryota</taxon>
        <taxon>Rhodophyta</taxon>
        <taxon>Florideophyceae</taxon>
        <taxon>Rhodymeniophycidae</taxon>
        <taxon>Gracilariales</taxon>
        <taxon>Gracilariaceae</taxon>
        <taxon>Gracilariopsis</taxon>
    </lineage>
</organism>
<evidence type="ECO:0000256" key="3">
    <source>
        <dbReference type="ARBA" id="ARBA00022603"/>
    </source>
</evidence>
<dbReference type="HAMAP" id="MF_00074">
    <property type="entry name" value="16SrRNA_methyltr_G"/>
    <property type="match status" value="1"/>
</dbReference>
<dbReference type="Proteomes" id="UP000247409">
    <property type="component" value="Unassembled WGS sequence"/>
</dbReference>
<dbReference type="PANTHER" id="PTHR31760">
    <property type="entry name" value="S-ADENOSYL-L-METHIONINE-DEPENDENT METHYLTRANSFERASES SUPERFAMILY PROTEIN"/>
    <property type="match status" value="1"/>
</dbReference>
<protein>
    <submittedName>
        <fullName evidence="6">Ribosomal RNA small subunit methyltransferase G</fullName>
    </submittedName>
</protein>
<dbReference type="SUPFAM" id="SSF53335">
    <property type="entry name" value="S-adenosyl-L-methionine-dependent methyltransferases"/>
    <property type="match status" value="1"/>
</dbReference>
<sequence>MEKEPNSRGSLAFSSALVLLRPKTFGIRSRGFRPPVNKLTPTFRQRIVSTATDYEHVLHCFGKVAHRVGLSVSQQQSLLKLSETLHRTNSLYNLTGIRTRHGIIAKHLIDALTLLPFLDEQAPNRIVDVGTGAGFPGLVIAISRPEWSMTLVDSVRKKVSFHEQIISDFGLRNVQSVWGRAEHIAKGQLRESFCIAVARSVAEMRVLAELTLPLVQVGGYVMAQKTVDAQHKELIAAENSIRLCGGQLLHVLDAWPSRGVEFVSAQDLPPLADLASNKIIVVKKERRTPAKYPRRAGVPKKTPL</sequence>
<dbReference type="GO" id="GO:0070043">
    <property type="term" value="F:rRNA (guanine-N7-)-methyltransferase activity"/>
    <property type="evidence" value="ECO:0007669"/>
    <property type="project" value="TreeGrafter"/>
</dbReference>
<dbReference type="GO" id="GO:0005829">
    <property type="term" value="C:cytosol"/>
    <property type="evidence" value="ECO:0007669"/>
    <property type="project" value="TreeGrafter"/>
</dbReference>
<keyword evidence="7" id="KW-1185">Reference proteome</keyword>